<dbReference type="Proteomes" id="UP000824044">
    <property type="component" value="Unassembled WGS sequence"/>
</dbReference>
<evidence type="ECO:0000313" key="3">
    <source>
        <dbReference type="Proteomes" id="UP000824044"/>
    </source>
</evidence>
<dbReference type="PROSITE" id="PS51186">
    <property type="entry name" value="GNAT"/>
    <property type="match status" value="1"/>
</dbReference>
<proteinExistence type="predicted"/>
<comment type="caution">
    <text evidence="2">The sequence shown here is derived from an EMBL/GenBank/DDBJ whole genome shotgun (WGS) entry which is preliminary data.</text>
</comment>
<name>A0A9D2DX60_9FIRM</name>
<organism evidence="2 3">
    <name type="scientific">Candidatus Gallimonas intestinigallinarum</name>
    <dbReference type="NCBI Taxonomy" id="2838604"/>
    <lineage>
        <taxon>Bacteria</taxon>
        <taxon>Bacillati</taxon>
        <taxon>Bacillota</taxon>
        <taxon>Clostridia</taxon>
        <taxon>Candidatus Gallimonas</taxon>
    </lineage>
</organism>
<dbReference type="PANTHER" id="PTHR43617:SF20">
    <property type="entry name" value="N-ALPHA-ACETYLTRANSFERASE RIMI"/>
    <property type="match status" value="1"/>
</dbReference>
<dbReference type="InterPro" id="IPR000182">
    <property type="entry name" value="GNAT_dom"/>
</dbReference>
<feature type="domain" description="N-acetyltransferase" evidence="1">
    <location>
        <begin position="1"/>
        <end position="142"/>
    </location>
</feature>
<dbReference type="PANTHER" id="PTHR43617">
    <property type="entry name" value="L-AMINO ACID N-ACETYLTRANSFERASE"/>
    <property type="match status" value="1"/>
</dbReference>
<protein>
    <submittedName>
        <fullName evidence="2">GNAT family N-acetyltransferase</fullName>
    </submittedName>
</protein>
<dbReference type="AlphaFoldDB" id="A0A9D2DX60"/>
<sequence>MIRTMTPADRALFYEMSEEFYSSPAVSHDIPRENHARAFDEVLRGELLLGLMLLDGDTPAGFALLAKSYSREAGGICYWVDEVYLRPAFRGKGLGRELLAYAETLGANRLRLEVMPDNERAIGLYRSLGYTSMQYLQMIKEL</sequence>
<dbReference type="EMBL" id="DXBS01000083">
    <property type="protein sequence ID" value="HIZ24669.1"/>
    <property type="molecule type" value="Genomic_DNA"/>
</dbReference>
<dbReference type="Gene3D" id="3.40.630.30">
    <property type="match status" value="1"/>
</dbReference>
<gene>
    <name evidence="2" type="ORF">H9812_04245</name>
</gene>
<dbReference type="CDD" id="cd04301">
    <property type="entry name" value="NAT_SF"/>
    <property type="match status" value="1"/>
</dbReference>
<dbReference type="GO" id="GO:0008999">
    <property type="term" value="F:protein-N-terminal-alanine acetyltransferase activity"/>
    <property type="evidence" value="ECO:0007669"/>
    <property type="project" value="TreeGrafter"/>
</dbReference>
<dbReference type="InterPro" id="IPR050276">
    <property type="entry name" value="MshD_Acetyltransferase"/>
</dbReference>
<reference evidence="2" key="1">
    <citation type="journal article" date="2021" name="PeerJ">
        <title>Extensive microbial diversity within the chicken gut microbiome revealed by metagenomics and culture.</title>
        <authorList>
            <person name="Gilroy R."/>
            <person name="Ravi A."/>
            <person name="Getino M."/>
            <person name="Pursley I."/>
            <person name="Horton D.L."/>
            <person name="Alikhan N.F."/>
            <person name="Baker D."/>
            <person name="Gharbi K."/>
            <person name="Hall N."/>
            <person name="Watson M."/>
            <person name="Adriaenssens E.M."/>
            <person name="Foster-Nyarko E."/>
            <person name="Jarju S."/>
            <person name="Secka A."/>
            <person name="Antonio M."/>
            <person name="Oren A."/>
            <person name="Chaudhuri R.R."/>
            <person name="La Ragione R."/>
            <person name="Hildebrand F."/>
            <person name="Pallen M.J."/>
        </authorList>
    </citation>
    <scope>NUCLEOTIDE SEQUENCE</scope>
    <source>
        <strain evidence="2">CHK33-5263</strain>
    </source>
</reference>
<dbReference type="Pfam" id="PF00583">
    <property type="entry name" value="Acetyltransf_1"/>
    <property type="match status" value="1"/>
</dbReference>
<dbReference type="InterPro" id="IPR016181">
    <property type="entry name" value="Acyl_CoA_acyltransferase"/>
</dbReference>
<accession>A0A9D2DX60</accession>
<dbReference type="SUPFAM" id="SSF55729">
    <property type="entry name" value="Acyl-CoA N-acyltransferases (Nat)"/>
    <property type="match status" value="1"/>
</dbReference>
<evidence type="ECO:0000313" key="2">
    <source>
        <dbReference type="EMBL" id="HIZ24669.1"/>
    </source>
</evidence>
<reference evidence="2" key="2">
    <citation type="submission" date="2021-04" db="EMBL/GenBank/DDBJ databases">
        <authorList>
            <person name="Gilroy R."/>
        </authorList>
    </citation>
    <scope>NUCLEOTIDE SEQUENCE</scope>
    <source>
        <strain evidence="2">CHK33-5263</strain>
    </source>
</reference>
<evidence type="ECO:0000259" key="1">
    <source>
        <dbReference type="PROSITE" id="PS51186"/>
    </source>
</evidence>